<feature type="transmembrane region" description="Helical" evidence="6">
    <location>
        <begin position="229"/>
        <end position="252"/>
    </location>
</feature>
<evidence type="ECO:0000256" key="3">
    <source>
        <dbReference type="ARBA" id="ARBA00022692"/>
    </source>
</evidence>
<feature type="transmembrane region" description="Helical" evidence="6">
    <location>
        <begin position="21"/>
        <end position="42"/>
    </location>
</feature>
<sequence>MRLSYVRELDEHPTGARRMKILAMAVPAILIGFYEGQIAPVVPLLLKDLDMTLTTYGAVSGTAAVAGAIASVLGGRLTDRLGRVRLLIPLMALTAVCCFAMTLVHSPRDLLIARIVLAFVDGVAMASTAPLIRDFSPRLGRAQAFGFWTWGPVGANFLAAAVAGWTLPIFNDSWRSQFVIMGCFSLVISAVIAFNIADLSPELRARIQHTERAGADVVDLTQPARVRSLFVPVVGYYIALLVLTLGSVVALARRTGHDQHPAAAQPALTNP</sequence>
<evidence type="ECO:0000256" key="5">
    <source>
        <dbReference type="ARBA" id="ARBA00023136"/>
    </source>
</evidence>
<name>A0A9X2GXW1_9ACTN</name>
<dbReference type="InterPro" id="IPR050189">
    <property type="entry name" value="MFS_Efflux_Transporters"/>
</dbReference>
<reference evidence="8" key="1">
    <citation type="submission" date="2022-06" db="EMBL/GenBank/DDBJ databases">
        <title>Sequencing the genomes of 1000 actinobacteria strains.</title>
        <authorList>
            <person name="Klenk H.-P."/>
        </authorList>
    </citation>
    <scope>NUCLEOTIDE SEQUENCE</scope>
    <source>
        <strain evidence="8">DSM 46694</strain>
    </source>
</reference>
<feature type="transmembrane region" description="Helical" evidence="6">
    <location>
        <begin position="178"/>
        <end position="197"/>
    </location>
</feature>
<dbReference type="PROSITE" id="PS50850">
    <property type="entry name" value="MFS"/>
    <property type="match status" value="1"/>
</dbReference>
<feature type="transmembrane region" description="Helical" evidence="6">
    <location>
        <begin position="144"/>
        <end position="166"/>
    </location>
</feature>
<comment type="caution">
    <text evidence="8">The sequence shown here is derived from an EMBL/GenBank/DDBJ whole genome shotgun (WGS) entry which is preliminary data.</text>
</comment>
<dbReference type="PANTHER" id="PTHR43124:SF3">
    <property type="entry name" value="CHLORAMPHENICOL EFFLUX PUMP RV0191"/>
    <property type="match status" value="1"/>
</dbReference>
<dbReference type="EMBL" id="JAMZEB010000002">
    <property type="protein sequence ID" value="MCP2365629.1"/>
    <property type="molecule type" value="Genomic_DNA"/>
</dbReference>
<dbReference type="Pfam" id="PF07690">
    <property type="entry name" value="MFS_1"/>
    <property type="match status" value="1"/>
</dbReference>
<accession>A0A9X2GXW1</accession>
<dbReference type="GO" id="GO:0005886">
    <property type="term" value="C:plasma membrane"/>
    <property type="evidence" value="ECO:0007669"/>
    <property type="project" value="UniProtKB-SubCell"/>
</dbReference>
<evidence type="ECO:0000256" key="1">
    <source>
        <dbReference type="ARBA" id="ARBA00004651"/>
    </source>
</evidence>
<keyword evidence="4 6" id="KW-1133">Transmembrane helix</keyword>
<dbReference type="GO" id="GO:0022857">
    <property type="term" value="F:transmembrane transporter activity"/>
    <property type="evidence" value="ECO:0007669"/>
    <property type="project" value="InterPro"/>
</dbReference>
<feature type="transmembrane region" description="Helical" evidence="6">
    <location>
        <begin position="54"/>
        <end position="74"/>
    </location>
</feature>
<dbReference type="RefSeq" id="WP_253759075.1">
    <property type="nucleotide sequence ID" value="NZ_BAABKA010000055.1"/>
</dbReference>
<feature type="domain" description="Major facilitator superfamily (MFS) profile" evidence="7">
    <location>
        <begin position="20"/>
        <end position="271"/>
    </location>
</feature>
<keyword evidence="5 6" id="KW-0472">Membrane</keyword>
<evidence type="ECO:0000256" key="2">
    <source>
        <dbReference type="ARBA" id="ARBA00022475"/>
    </source>
</evidence>
<dbReference type="AlphaFoldDB" id="A0A9X2GXW1"/>
<gene>
    <name evidence="8" type="ORF">HD597_012649</name>
</gene>
<dbReference type="PANTHER" id="PTHR43124">
    <property type="entry name" value="PURINE EFFLUX PUMP PBUE"/>
    <property type="match status" value="1"/>
</dbReference>
<evidence type="ECO:0000256" key="4">
    <source>
        <dbReference type="ARBA" id="ARBA00022989"/>
    </source>
</evidence>
<evidence type="ECO:0000313" key="8">
    <source>
        <dbReference type="EMBL" id="MCP2365629.1"/>
    </source>
</evidence>
<feature type="transmembrane region" description="Helical" evidence="6">
    <location>
        <begin position="111"/>
        <end position="132"/>
    </location>
</feature>
<dbReference type="Gene3D" id="1.20.1250.20">
    <property type="entry name" value="MFS general substrate transporter like domains"/>
    <property type="match status" value="1"/>
</dbReference>
<organism evidence="8 9">
    <name type="scientific">Nonomuraea thailandensis</name>
    <dbReference type="NCBI Taxonomy" id="1188745"/>
    <lineage>
        <taxon>Bacteria</taxon>
        <taxon>Bacillati</taxon>
        <taxon>Actinomycetota</taxon>
        <taxon>Actinomycetes</taxon>
        <taxon>Streptosporangiales</taxon>
        <taxon>Streptosporangiaceae</taxon>
        <taxon>Nonomuraea</taxon>
    </lineage>
</organism>
<dbReference type="CDD" id="cd06174">
    <property type="entry name" value="MFS"/>
    <property type="match status" value="1"/>
</dbReference>
<comment type="subcellular location">
    <subcellularLocation>
        <location evidence="1">Cell membrane</location>
        <topology evidence="1">Multi-pass membrane protein</topology>
    </subcellularLocation>
</comment>
<dbReference type="Proteomes" id="UP001139648">
    <property type="component" value="Unassembled WGS sequence"/>
</dbReference>
<dbReference type="InterPro" id="IPR020846">
    <property type="entry name" value="MFS_dom"/>
</dbReference>
<feature type="transmembrane region" description="Helical" evidence="6">
    <location>
        <begin position="86"/>
        <end position="105"/>
    </location>
</feature>
<dbReference type="InterPro" id="IPR011701">
    <property type="entry name" value="MFS"/>
</dbReference>
<dbReference type="InterPro" id="IPR036259">
    <property type="entry name" value="MFS_trans_sf"/>
</dbReference>
<evidence type="ECO:0000313" key="9">
    <source>
        <dbReference type="Proteomes" id="UP001139648"/>
    </source>
</evidence>
<protein>
    <submittedName>
        <fullName evidence="8">MFS family permease</fullName>
    </submittedName>
</protein>
<proteinExistence type="predicted"/>
<dbReference type="SUPFAM" id="SSF103473">
    <property type="entry name" value="MFS general substrate transporter"/>
    <property type="match status" value="1"/>
</dbReference>
<evidence type="ECO:0000256" key="6">
    <source>
        <dbReference type="SAM" id="Phobius"/>
    </source>
</evidence>
<keyword evidence="2" id="KW-1003">Cell membrane</keyword>
<evidence type="ECO:0000259" key="7">
    <source>
        <dbReference type="PROSITE" id="PS50850"/>
    </source>
</evidence>
<keyword evidence="9" id="KW-1185">Reference proteome</keyword>
<keyword evidence="3 6" id="KW-0812">Transmembrane</keyword>